<comment type="caution">
    <text evidence="7">Lacks conserved residue(s) required for the propagation of feature annotation.</text>
</comment>
<comment type="similarity">
    <text evidence="7">Belongs to the TRAP transporter large permease family.</text>
</comment>
<evidence type="ECO:0000256" key="7">
    <source>
        <dbReference type="RuleBase" id="RU369079"/>
    </source>
</evidence>
<dbReference type="OrthoDB" id="9790209at2"/>
<organism evidence="9 10">
    <name type="scientific">Pacificitalea manganoxidans</name>
    <dbReference type="NCBI Taxonomy" id="1411902"/>
    <lineage>
        <taxon>Bacteria</taxon>
        <taxon>Pseudomonadati</taxon>
        <taxon>Pseudomonadota</taxon>
        <taxon>Alphaproteobacteria</taxon>
        <taxon>Rhodobacterales</taxon>
        <taxon>Paracoccaceae</taxon>
        <taxon>Pacificitalea</taxon>
    </lineage>
</organism>
<dbReference type="GO" id="GO:0005886">
    <property type="term" value="C:plasma membrane"/>
    <property type="evidence" value="ECO:0007669"/>
    <property type="project" value="UniProtKB-SubCell"/>
</dbReference>
<dbReference type="KEGG" id="cmag:CBW24_15490"/>
<keyword evidence="4 7" id="KW-0812">Transmembrane</keyword>
<keyword evidence="6 7" id="KW-0472">Membrane</keyword>
<feature type="transmembrane region" description="Helical" evidence="7">
    <location>
        <begin position="44"/>
        <end position="64"/>
    </location>
</feature>
<keyword evidence="7" id="KW-0813">Transport</keyword>
<dbReference type="EMBL" id="CP021405">
    <property type="protein sequence ID" value="ATI43554.1"/>
    <property type="molecule type" value="Genomic_DNA"/>
</dbReference>
<dbReference type="InterPro" id="IPR004681">
    <property type="entry name" value="TRAP_DctM"/>
</dbReference>
<keyword evidence="5 7" id="KW-1133">Transmembrane helix</keyword>
<dbReference type="Proteomes" id="UP000219050">
    <property type="component" value="Plasmid pDY25-A"/>
</dbReference>
<proteinExistence type="inferred from homology"/>
<feature type="transmembrane region" description="Helical" evidence="7">
    <location>
        <begin position="169"/>
        <end position="191"/>
    </location>
</feature>
<gene>
    <name evidence="9" type="ORF">CBW24_15490</name>
</gene>
<evidence type="ECO:0000256" key="4">
    <source>
        <dbReference type="ARBA" id="ARBA00022692"/>
    </source>
</evidence>
<dbReference type="PANTHER" id="PTHR33362:SF2">
    <property type="entry name" value="TRAP TRANSPORTER LARGE PERMEASE PROTEIN"/>
    <property type="match status" value="1"/>
</dbReference>
<dbReference type="AlphaFoldDB" id="A0A291M3R9"/>
<sequence>MLSLGCFLLLLLIGVPVALAVMAAAMLQIALAGNAALLFSVPQQAFGGIESYGLLALPVFILLGELMGESGAGRRLMALAARLVGPVPGGLAHVTLLGNAMLAAILGSTVAQIVLTSRLAVPEMERAGYPRDLAAAVTAAGGLLAPVLPPSMLFIVYGVIAQVPIGRLFIAGIVPGAAMLLGFVGVTVWLARRGDMPPPPPAPDRLATGRPAPAAARVMVEALPAALVPLAMVLAILGGLATAVEAGVIGALAVLLIGLFVYRELRLRDLGPALCRTAQSSAMILFLIAAAGLYGWVAAWQNLPAQVAAVLTGLTDDPVVFLLMVNVMLLALGMVLDPMPALVLVVPVFLPVATDSYGIDPMQFGLITCINLTLGLLTPPVGSGLFTAARLNAVSPVALTRRLLPYLGAAGAVLLLLTFVPAASTGLVGLLD</sequence>
<comment type="subcellular location">
    <subcellularLocation>
        <location evidence="1 7">Cell inner membrane</location>
        <topology evidence="1 7">Multi-pass membrane protein</topology>
    </subcellularLocation>
</comment>
<reference evidence="9 10" key="1">
    <citation type="submission" date="2017-05" db="EMBL/GenBank/DDBJ databases">
        <title>Comparative genomic and metabolic analysis of manganese-oxidizing mechanisms in Celeribater manganoxidans DY25T: its adaption to the environment of polymetallic nodule.</title>
        <authorList>
            <person name="Wang X."/>
        </authorList>
    </citation>
    <scope>NUCLEOTIDE SEQUENCE [LARGE SCALE GENOMIC DNA]</scope>
    <source>
        <strain evidence="9 10">DY25</strain>
        <plasmid evidence="10">pdy25-a</plasmid>
    </source>
</reference>
<dbReference type="PIRSF" id="PIRSF006066">
    <property type="entry name" value="HI0050"/>
    <property type="match status" value="1"/>
</dbReference>
<name>A0A291M3R9_9RHOB</name>
<dbReference type="InterPro" id="IPR010656">
    <property type="entry name" value="DctM"/>
</dbReference>
<dbReference type="RefSeq" id="WP_097374308.1">
    <property type="nucleotide sequence ID" value="NZ_CP021405.1"/>
</dbReference>
<evidence type="ECO:0000313" key="9">
    <source>
        <dbReference type="EMBL" id="ATI43554.1"/>
    </source>
</evidence>
<evidence type="ECO:0000259" key="8">
    <source>
        <dbReference type="Pfam" id="PF06808"/>
    </source>
</evidence>
<evidence type="ECO:0000256" key="5">
    <source>
        <dbReference type="ARBA" id="ARBA00022989"/>
    </source>
</evidence>
<dbReference type="GO" id="GO:0022857">
    <property type="term" value="F:transmembrane transporter activity"/>
    <property type="evidence" value="ECO:0007669"/>
    <property type="project" value="UniProtKB-UniRule"/>
</dbReference>
<comment type="function">
    <text evidence="7">Part of the tripartite ATP-independent periplasmic (TRAP) transport system.</text>
</comment>
<protein>
    <recommendedName>
        <fullName evidence="7">TRAP transporter large permease protein</fullName>
    </recommendedName>
</protein>
<feature type="transmembrane region" description="Helical" evidence="7">
    <location>
        <begin position="364"/>
        <end position="386"/>
    </location>
</feature>
<feature type="transmembrane region" description="Helical" evidence="7">
    <location>
        <begin position="76"/>
        <end position="94"/>
    </location>
</feature>
<feature type="transmembrane region" description="Helical" evidence="7">
    <location>
        <begin position="282"/>
        <end position="299"/>
    </location>
</feature>
<dbReference type="PANTHER" id="PTHR33362">
    <property type="entry name" value="SIALIC ACID TRAP TRANSPORTER PERMEASE PROTEIN SIAT-RELATED"/>
    <property type="match status" value="1"/>
</dbReference>
<dbReference type="Pfam" id="PF06808">
    <property type="entry name" value="DctM"/>
    <property type="match status" value="1"/>
</dbReference>
<evidence type="ECO:0000256" key="1">
    <source>
        <dbReference type="ARBA" id="ARBA00004429"/>
    </source>
</evidence>
<keyword evidence="9" id="KW-0614">Plasmid</keyword>
<keyword evidence="2" id="KW-1003">Cell membrane</keyword>
<geneLocation type="plasmid" evidence="10">
    <name>pdy25-a</name>
</geneLocation>
<feature type="transmembrane region" description="Helical" evidence="7">
    <location>
        <begin position="243"/>
        <end position="262"/>
    </location>
</feature>
<dbReference type="NCBIfam" id="TIGR00786">
    <property type="entry name" value="dctM"/>
    <property type="match status" value="1"/>
</dbReference>
<evidence type="ECO:0000313" key="10">
    <source>
        <dbReference type="Proteomes" id="UP000219050"/>
    </source>
</evidence>
<feature type="transmembrane region" description="Helical" evidence="7">
    <location>
        <begin position="133"/>
        <end position="157"/>
    </location>
</feature>
<comment type="subunit">
    <text evidence="7">The complex comprises the extracytoplasmic solute receptor protein and the two transmembrane proteins.</text>
</comment>
<keyword evidence="10" id="KW-1185">Reference proteome</keyword>
<evidence type="ECO:0000256" key="6">
    <source>
        <dbReference type="ARBA" id="ARBA00023136"/>
    </source>
</evidence>
<feature type="transmembrane region" description="Helical" evidence="7">
    <location>
        <begin position="406"/>
        <end position="431"/>
    </location>
</feature>
<keyword evidence="3 7" id="KW-0997">Cell inner membrane</keyword>
<feature type="domain" description="TRAP C4-dicarboxylate transport system permease DctM subunit" evidence="8">
    <location>
        <begin position="4"/>
        <end position="422"/>
    </location>
</feature>
<accession>A0A291M3R9</accession>
<feature type="transmembrane region" description="Helical" evidence="7">
    <location>
        <begin position="319"/>
        <end position="352"/>
    </location>
</feature>
<evidence type="ECO:0000256" key="3">
    <source>
        <dbReference type="ARBA" id="ARBA00022519"/>
    </source>
</evidence>
<evidence type="ECO:0000256" key="2">
    <source>
        <dbReference type="ARBA" id="ARBA00022475"/>
    </source>
</evidence>